<keyword evidence="3" id="KW-1185">Reference proteome</keyword>
<proteinExistence type="predicted"/>
<evidence type="ECO:0000313" key="4">
    <source>
        <dbReference type="Proteomes" id="UP000596035"/>
    </source>
</evidence>
<dbReference type="Proteomes" id="UP000196710">
    <property type="component" value="Chromosome"/>
</dbReference>
<reference evidence="1" key="1">
    <citation type="journal article" date="2017" name="Genome Announc.">
        <title>High-Quality Whole-Genome Sequences of the Oligo-Mouse-Microbiota Bacterial Community.</title>
        <authorList>
            <person name="Garzetti D."/>
            <person name="Brugiroux S."/>
            <person name="Bunk B."/>
            <person name="Pukall R."/>
            <person name="McCoy K.D."/>
            <person name="Macpherson A.J."/>
            <person name="Stecher B."/>
        </authorList>
    </citation>
    <scope>NUCLEOTIDE SEQUENCE</scope>
    <source>
        <strain evidence="1">KB18</strain>
    </source>
</reference>
<evidence type="ECO:0000313" key="2">
    <source>
        <dbReference type="EMBL" id="QQR28832.1"/>
    </source>
</evidence>
<protein>
    <submittedName>
        <fullName evidence="2">Uncharacterized protein</fullName>
    </submittedName>
</protein>
<dbReference type="Proteomes" id="UP000596035">
    <property type="component" value="Chromosome"/>
</dbReference>
<gene>
    <name evidence="1" type="ORF">ADH66_02020</name>
    <name evidence="2" type="ORF">I5Q82_12055</name>
</gene>
<dbReference type="EMBL" id="CP065321">
    <property type="protein sequence ID" value="QQR28832.1"/>
    <property type="molecule type" value="Genomic_DNA"/>
</dbReference>
<dbReference type="AlphaFoldDB" id="A0A1Z2XM81"/>
<evidence type="ECO:0000313" key="1">
    <source>
        <dbReference type="EMBL" id="ASB39540.1"/>
    </source>
</evidence>
<dbReference type="RefSeq" id="WP_066536327.1">
    <property type="nucleotide sequence ID" value="NZ_CP021422.1"/>
</dbReference>
<evidence type="ECO:0000313" key="3">
    <source>
        <dbReference type="Proteomes" id="UP000196710"/>
    </source>
</evidence>
<dbReference type="KEGG" id="amur:ADH66_02020"/>
<dbReference type="EMBL" id="CP021422">
    <property type="protein sequence ID" value="ASB39540.1"/>
    <property type="molecule type" value="Genomic_DNA"/>
</dbReference>
<reference evidence="3" key="2">
    <citation type="submission" date="2017-05" db="EMBL/GenBank/DDBJ databases">
        <title>Improved OligoMM genomes.</title>
        <authorList>
            <person name="Garzetti D."/>
        </authorList>
    </citation>
    <scope>NUCLEOTIDE SEQUENCE [LARGE SCALE GENOMIC DNA]</scope>
    <source>
        <strain evidence="3">KB18</strain>
    </source>
</reference>
<reference evidence="2 4" key="3">
    <citation type="submission" date="2020-11" db="EMBL/GenBank/DDBJ databases">
        <title>Closed and high quality bacterial genomes of the OMM12 community.</title>
        <authorList>
            <person name="Marbouty M."/>
            <person name="Lamy-Besnier Q."/>
            <person name="Debarbieux L."/>
            <person name="Koszul R."/>
        </authorList>
    </citation>
    <scope>NUCLEOTIDE SEQUENCE [LARGE SCALE GENOMIC DNA]</scope>
    <source>
        <strain evidence="2 4">KB18</strain>
    </source>
</reference>
<name>A0A1Z2XM81_9FIRM</name>
<sequence length="175" mass="19472">MDANEIEHRKKMQGIIQRIPTGVPDGWEKITYAVGGLTYLGFSNIHTEKLVVISSQRQSIIDCKAGSKTYCTENYDEDDLIALAEELGDEIVPIAGDGGGGLRRFSKDGNTLVSVAPFWPMVKIIFMPQYALYTLNPEKCTIIFEDYEIKAFGFSKCGNYIAVGTSDTLDIFRKI</sequence>
<organism evidence="2 4">
    <name type="scientific">Acutalibacter muris</name>
    <dbReference type="NCBI Taxonomy" id="1796620"/>
    <lineage>
        <taxon>Bacteria</taxon>
        <taxon>Bacillati</taxon>
        <taxon>Bacillota</taxon>
        <taxon>Clostridia</taxon>
        <taxon>Eubacteriales</taxon>
        <taxon>Acutalibacteraceae</taxon>
        <taxon>Acutalibacter</taxon>
    </lineage>
</organism>
<accession>A0A1Z2XM81</accession>